<sequence>MAVIKMLVRKRRKAKGDQGSNPNRSSGQAPVIKRGACALCDDGGDLICCDGGCRRSFHPTKEHGEDSMCTTLGLTEEQWQTHVALGDKAVYICKNCKHKQHQCFACGMLGSSDLTSAPEIFQCKHQRCGHFYHPNCVAKLLYPDSKNEATLFEQDVAAGLAFHCPVHKCNLCKEAEKKDDKEMRFAVCRRCPTVYHQKCLLSDISFEEFETTGAPRRAWEKILPKQILIYCMKHEIQQELGTPMRNHIVFPDGRNPCAAEGARGAEELLDRPSSTKPSQPPRPEEIDHGQCFHPMPRASQSPQPADSGHGRVKPIDSFAPKHLFPRPQPGSCGWLDE</sequence>
<organism evidence="1 2">
    <name type="scientific">Avena sativa</name>
    <name type="common">Oat</name>
    <dbReference type="NCBI Taxonomy" id="4498"/>
    <lineage>
        <taxon>Eukaryota</taxon>
        <taxon>Viridiplantae</taxon>
        <taxon>Streptophyta</taxon>
        <taxon>Embryophyta</taxon>
        <taxon>Tracheophyta</taxon>
        <taxon>Spermatophyta</taxon>
        <taxon>Magnoliopsida</taxon>
        <taxon>Liliopsida</taxon>
        <taxon>Poales</taxon>
        <taxon>Poaceae</taxon>
        <taxon>BOP clade</taxon>
        <taxon>Pooideae</taxon>
        <taxon>Poodae</taxon>
        <taxon>Poeae</taxon>
        <taxon>Poeae Chloroplast Group 1 (Aveneae type)</taxon>
        <taxon>Aveninae</taxon>
        <taxon>Avena</taxon>
    </lineage>
</organism>
<evidence type="ECO:0000313" key="2">
    <source>
        <dbReference type="Proteomes" id="UP001732700"/>
    </source>
</evidence>
<dbReference type="Proteomes" id="UP001732700">
    <property type="component" value="Chromosome 5C"/>
</dbReference>
<reference evidence="1" key="2">
    <citation type="submission" date="2025-09" db="UniProtKB">
        <authorList>
            <consortium name="EnsemblPlants"/>
        </authorList>
    </citation>
    <scope>IDENTIFICATION</scope>
</reference>
<proteinExistence type="predicted"/>
<accession>A0ACD5Y6C7</accession>
<reference evidence="1" key="1">
    <citation type="submission" date="2021-05" db="EMBL/GenBank/DDBJ databases">
        <authorList>
            <person name="Scholz U."/>
            <person name="Mascher M."/>
            <person name="Fiebig A."/>
        </authorList>
    </citation>
    <scope>NUCLEOTIDE SEQUENCE [LARGE SCALE GENOMIC DNA]</scope>
</reference>
<keyword evidence="2" id="KW-1185">Reference proteome</keyword>
<name>A0ACD5Y6C7_AVESA</name>
<evidence type="ECO:0000313" key="1">
    <source>
        <dbReference type="EnsemblPlants" id="AVESA.00010b.r2.5CG0920720.1.CDS"/>
    </source>
</evidence>
<protein>
    <submittedName>
        <fullName evidence="1">Uncharacterized protein</fullName>
    </submittedName>
</protein>
<dbReference type="EnsemblPlants" id="AVESA.00010b.r2.5CG0920720.1">
    <property type="protein sequence ID" value="AVESA.00010b.r2.5CG0920720.1.CDS"/>
    <property type="gene ID" value="AVESA.00010b.r2.5CG0920720"/>
</dbReference>